<evidence type="ECO:0000313" key="1">
    <source>
        <dbReference type="EMBL" id="TNN56272.1"/>
    </source>
</evidence>
<reference evidence="1 2" key="1">
    <citation type="submission" date="2019-03" db="EMBL/GenBank/DDBJ databases">
        <title>First draft genome of Liparis tanakae, snailfish: a comprehensive survey of snailfish specific genes.</title>
        <authorList>
            <person name="Kim W."/>
            <person name="Song I."/>
            <person name="Jeong J.-H."/>
            <person name="Kim D."/>
            <person name="Kim S."/>
            <person name="Ryu S."/>
            <person name="Song J.Y."/>
            <person name="Lee S.K."/>
        </authorList>
    </citation>
    <scope>NUCLEOTIDE SEQUENCE [LARGE SCALE GENOMIC DNA]</scope>
    <source>
        <tissue evidence="1">Muscle</tissue>
    </source>
</reference>
<proteinExistence type="predicted"/>
<accession>A0A4Z2GU78</accession>
<name>A0A4Z2GU78_9TELE</name>
<sequence length="162" mass="18185">MPQRWRLWGEYMVIETSPSCAHSLPADPRVLKGLLLALSQASWLYSTGTGLSTWFSSSVSSGRVLLASRFFALQNLSRRFFHFSFTSSSDFPMPSAISLHERAALSQTSDKCHLSGGFDTWAGVSFSVVLRLCAPSSRLFRIEFEEFEFRQGVMLFVTSHSK</sequence>
<dbReference type="EMBL" id="SRLO01000432">
    <property type="protein sequence ID" value="TNN56272.1"/>
    <property type="molecule type" value="Genomic_DNA"/>
</dbReference>
<dbReference type="Proteomes" id="UP000314294">
    <property type="component" value="Unassembled WGS sequence"/>
</dbReference>
<gene>
    <name evidence="1" type="ORF">EYF80_033478</name>
</gene>
<protein>
    <submittedName>
        <fullName evidence="1">Uncharacterized protein</fullName>
    </submittedName>
</protein>
<organism evidence="1 2">
    <name type="scientific">Liparis tanakae</name>
    <name type="common">Tanaka's snailfish</name>
    <dbReference type="NCBI Taxonomy" id="230148"/>
    <lineage>
        <taxon>Eukaryota</taxon>
        <taxon>Metazoa</taxon>
        <taxon>Chordata</taxon>
        <taxon>Craniata</taxon>
        <taxon>Vertebrata</taxon>
        <taxon>Euteleostomi</taxon>
        <taxon>Actinopterygii</taxon>
        <taxon>Neopterygii</taxon>
        <taxon>Teleostei</taxon>
        <taxon>Neoteleostei</taxon>
        <taxon>Acanthomorphata</taxon>
        <taxon>Eupercaria</taxon>
        <taxon>Perciformes</taxon>
        <taxon>Cottioidei</taxon>
        <taxon>Cottales</taxon>
        <taxon>Liparidae</taxon>
        <taxon>Liparis</taxon>
    </lineage>
</organism>
<dbReference type="AlphaFoldDB" id="A0A4Z2GU78"/>
<keyword evidence="2" id="KW-1185">Reference proteome</keyword>
<evidence type="ECO:0000313" key="2">
    <source>
        <dbReference type="Proteomes" id="UP000314294"/>
    </source>
</evidence>
<comment type="caution">
    <text evidence="1">The sequence shown here is derived from an EMBL/GenBank/DDBJ whole genome shotgun (WGS) entry which is preliminary data.</text>
</comment>